<name>A0A255GQS0_9ACTN</name>
<accession>A0A255GQS0</accession>
<reference evidence="6 7" key="1">
    <citation type="submission" date="2017-07" db="EMBL/GenBank/DDBJ databases">
        <title>Draft whole genome sequences of clinical Proprionibacteriaceae strains.</title>
        <authorList>
            <person name="Bernier A.-M."/>
            <person name="Bernard K."/>
            <person name="Domingo M.-C."/>
        </authorList>
    </citation>
    <scope>NUCLEOTIDE SEQUENCE [LARGE SCALE GENOMIC DNA]</scope>
    <source>
        <strain evidence="6 7">NML 030167</strain>
    </source>
</reference>
<dbReference type="Pfam" id="PF03466">
    <property type="entry name" value="LysR_substrate"/>
    <property type="match status" value="1"/>
</dbReference>
<gene>
    <name evidence="6" type="ORF">CGZ94_01440</name>
</gene>
<keyword evidence="3" id="KW-0238">DNA-binding</keyword>
<dbReference type="OrthoDB" id="4131546at2"/>
<keyword evidence="2" id="KW-0805">Transcription regulation</keyword>
<evidence type="ECO:0000313" key="7">
    <source>
        <dbReference type="Proteomes" id="UP000215896"/>
    </source>
</evidence>
<dbReference type="GO" id="GO:0003700">
    <property type="term" value="F:DNA-binding transcription factor activity"/>
    <property type="evidence" value="ECO:0007669"/>
    <property type="project" value="InterPro"/>
</dbReference>
<dbReference type="PROSITE" id="PS50931">
    <property type="entry name" value="HTH_LYSR"/>
    <property type="match status" value="1"/>
</dbReference>
<dbReference type="InterPro" id="IPR036388">
    <property type="entry name" value="WH-like_DNA-bd_sf"/>
</dbReference>
<sequence length="307" mass="32856">MVDPRLHTLRVLRSEGTVTATAAALHLTPSTVSQQLQHLAADLRLTLLEPQGRRIRLTAAAHALLRHADDLAARWARAEGDLDAYRSGSAGHLRISSIATGLASIVLPAVDRLAAAYPGMTFELREDAHQDRSRLLLAGRIDIAVLIPAPQEPGAGSDVVESRVLAEEPLDLIVPASHRCATRSAVALAELAEETWIAAGDPADQQLVLRAACASAGFTPRLAHDALEWRAVAALVAHGHGIALLPRHTPVDGELRRLRIGGSVRPSRTIVAQVRRGTSRQPTIEQGLAALAAAARRLERPRSLERP</sequence>
<dbReference type="SUPFAM" id="SSF46785">
    <property type="entry name" value="Winged helix' DNA-binding domain"/>
    <property type="match status" value="1"/>
</dbReference>
<proteinExistence type="inferred from homology"/>
<dbReference type="InterPro" id="IPR000847">
    <property type="entry name" value="LysR_HTH_N"/>
</dbReference>
<dbReference type="Gene3D" id="3.40.190.10">
    <property type="entry name" value="Periplasmic binding protein-like II"/>
    <property type="match status" value="2"/>
</dbReference>
<dbReference type="EMBL" id="NMVO01000001">
    <property type="protein sequence ID" value="OYO17931.1"/>
    <property type="molecule type" value="Genomic_DNA"/>
</dbReference>
<evidence type="ECO:0000259" key="5">
    <source>
        <dbReference type="PROSITE" id="PS50931"/>
    </source>
</evidence>
<evidence type="ECO:0000256" key="2">
    <source>
        <dbReference type="ARBA" id="ARBA00023015"/>
    </source>
</evidence>
<keyword evidence="7" id="KW-1185">Reference proteome</keyword>
<comment type="caution">
    <text evidence="6">The sequence shown here is derived from an EMBL/GenBank/DDBJ whole genome shotgun (WGS) entry which is preliminary data.</text>
</comment>
<dbReference type="GO" id="GO:0032993">
    <property type="term" value="C:protein-DNA complex"/>
    <property type="evidence" value="ECO:0007669"/>
    <property type="project" value="TreeGrafter"/>
</dbReference>
<evidence type="ECO:0000256" key="1">
    <source>
        <dbReference type="ARBA" id="ARBA00009437"/>
    </source>
</evidence>
<dbReference type="GO" id="GO:0003677">
    <property type="term" value="F:DNA binding"/>
    <property type="evidence" value="ECO:0007669"/>
    <property type="project" value="UniProtKB-KW"/>
</dbReference>
<dbReference type="SUPFAM" id="SSF53850">
    <property type="entry name" value="Periplasmic binding protein-like II"/>
    <property type="match status" value="1"/>
</dbReference>
<comment type="similarity">
    <text evidence="1">Belongs to the LysR transcriptional regulatory family.</text>
</comment>
<dbReference type="InterPro" id="IPR005119">
    <property type="entry name" value="LysR_subst-bd"/>
</dbReference>
<dbReference type="AlphaFoldDB" id="A0A255GQS0"/>
<evidence type="ECO:0000256" key="3">
    <source>
        <dbReference type="ARBA" id="ARBA00023125"/>
    </source>
</evidence>
<keyword evidence="4" id="KW-0804">Transcription</keyword>
<evidence type="ECO:0000313" key="6">
    <source>
        <dbReference type="EMBL" id="OYO17931.1"/>
    </source>
</evidence>
<feature type="domain" description="HTH lysR-type" evidence="5">
    <location>
        <begin position="1"/>
        <end position="58"/>
    </location>
</feature>
<protein>
    <submittedName>
        <fullName evidence="6">LysR family transcriptional regulator</fullName>
    </submittedName>
</protein>
<dbReference type="Pfam" id="PF00126">
    <property type="entry name" value="HTH_1"/>
    <property type="match status" value="1"/>
</dbReference>
<organism evidence="6 7">
    <name type="scientific">Enemella evansiae</name>
    <dbReference type="NCBI Taxonomy" id="2016499"/>
    <lineage>
        <taxon>Bacteria</taxon>
        <taxon>Bacillati</taxon>
        <taxon>Actinomycetota</taxon>
        <taxon>Actinomycetes</taxon>
        <taxon>Propionibacteriales</taxon>
        <taxon>Propionibacteriaceae</taxon>
        <taxon>Enemella</taxon>
    </lineage>
</organism>
<dbReference type="PANTHER" id="PTHR30346:SF29">
    <property type="entry name" value="LYSR SUBSTRATE-BINDING"/>
    <property type="match status" value="1"/>
</dbReference>
<dbReference type="PANTHER" id="PTHR30346">
    <property type="entry name" value="TRANSCRIPTIONAL DUAL REGULATOR HCAR-RELATED"/>
    <property type="match status" value="1"/>
</dbReference>
<dbReference type="InterPro" id="IPR036390">
    <property type="entry name" value="WH_DNA-bd_sf"/>
</dbReference>
<dbReference type="Gene3D" id="1.10.10.10">
    <property type="entry name" value="Winged helix-like DNA-binding domain superfamily/Winged helix DNA-binding domain"/>
    <property type="match status" value="1"/>
</dbReference>
<dbReference type="Proteomes" id="UP000215896">
    <property type="component" value="Unassembled WGS sequence"/>
</dbReference>
<evidence type="ECO:0000256" key="4">
    <source>
        <dbReference type="ARBA" id="ARBA00023163"/>
    </source>
</evidence>